<keyword evidence="1" id="KW-1133">Transmembrane helix</keyword>
<protein>
    <submittedName>
        <fullName evidence="2">Uncharacterized protein</fullName>
    </submittedName>
</protein>
<feature type="transmembrane region" description="Helical" evidence="1">
    <location>
        <begin position="137"/>
        <end position="156"/>
    </location>
</feature>
<dbReference type="RefSeq" id="WP_078758576.1">
    <property type="nucleotide sequence ID" value="NZ_FUXP01000007.1"/>
</dbReference>
<feature type="transmembrane region" description="Helical" evidence="1">
    <location>
        <begin position="97"/>
        <end position="116"/>
    </location>
</feature>
<keyword evidence="1" id="KW-0812">Transmembrane</keyword>
<gene>
    <name evidence="2" type="ORF">SAMN02745674_02008</name>
</gene>
<evidence type="ECO:0000313" key="3">
    <source>
        <dbReference type="Proteomes" id="UP000190061"/>
    </source>
</evidence>
<reference evidence="2 3" key="1">
    <citation type="submission" date="2017-02" db="EMBL/GenBank/DDBJ databases">
        <authorList>
            <person name="Peterson S.W."/>
        </authorList>
    </citation>
    <scope>NUCLEOTIDE SEQUENCE [LARGE SCALE GENOMIC DNA]</scope>
    <source>
        <strain evidence="2 3">DSM 21749</strain>
    </source>
</reference>
<dbReference type="OrthoDB" id="10014371at2"/>
<dbReference type="Proteomes" id="UP000190061">
    <property type="component" value="Unassembled WGS sequence"/>
</dbReference>
<keyword evidence="1" id="KW-0472">Membrane</keyword>
<dbReference type="AlphaFoldDB" id="A0A1T4R811"/>
<name>A0A1T4R811_9GAMM</name>
<evidence type="ECO:0000256" key="1">
    <source>
        <dbReference type="SAM" id="Phobius"/>
    </source>
</evidence>
<dbReference type="EMBL" id="FUXP01000007">
    <property type="protein sequence ID" value="SKA11808.1"/>
    <property type="molecule type" value="Genomic_DNA"/>
</dbReference>
<accession>A0A1T4R811</accession>
<evidence type="ECO:0000313" key="2">
    <source>
        <dbReference type="EMBL" id="SKA11808.1"/>
    </source>
</evidence>
<feature type="transmembrane region" description="Helical" evidence="1">
    <location>
        <begin position="62"/>
        <end position="85"/>
    </location>
</feature>
<sequence length="205" mass="21756">MARILIVVVLSFGLGGLLASGAAVWPVPPGVAGALLMMLVALVVRRRWGLLADTAPGSPERMLWVSLAANAVVAGHLLAAMYHIGPTLVMHTPVVHALGRDSWTLVAGALLAYWIVRDPAPRADERDRAIASQGLRTAHYGLLTVLVVQILVLGFVHDGWVSQLSRPTIAHALILAIIASVLVDAIARLRAYALEAMASEADLHQ</sequence>
<proteinExistence type="predicted"/>
<keyword evidence="3" id="KW-1185">Reference proteome</keyword>
<feature type="transmembrane region" description="Helical" evidence="1">
    <location>
        <begin position="31"/>
        <end position="50"/>
    </location>
</feature>
<organism evidence="2 3">
    <name type="scientific">Lysobacter spongiicola DSM 21749</name>
    <dbReference type="NCBI Taxonomy" id="1122188"/>
    <lineage>
        <taxon>Bacteria</taxon>
        <taxon>Pseudomonadati</taxon>
        <taxon>Pseudomonadota</taxon>
        <taxon>Gammaproteobacteria</taxon>
        <taxon>Lysobacterales</taxon>
        <taxon>Lysobacteraceae</taxon>
        <taxon>Novilysobacter</taxon>
    </lineage>
</organism>
<feature type="transmembrane region" description="Helical" evidence="1">
    <location>
        <begin position="168"/>
        <end position="187"/>
    </location>
</feature>
<dbReference type="STRING" id="1122188.SAMN02745674_02008"/>